<dbReference type="AlphaFoldDB" id="A0A835F1Y2"/>
<feature type="region of interest" description="Disordered" evidence="1">
    <location>
        <begin position="23"/>
        <end position="52"/>
    </location>
</feature>
<dbReference type="PANTHER" id="PTHR32246">
    <property type="entry name" value="INGRESSION PROTEIN FIC1"/>
    <property type="match status" value="1"/>
</dbReference>
<evidence type="ECO:0000313" key="2">
    <source>
        <dbReference type="EMBL" id="KAF8725877.1"/>
    </source>
</evidence>
<feature type="compositionally biased region" description="Low complexity" evidence="1">
    <location>
        <begin position="23"/>
        <end position="46"/>
    </location>
</feature>
<dbReference type="Proteomes" id="UP000636709">
    <property type="component" value="Unassembled WGS sequence"/>
</dbReference>
<evidence type="ECO:0000256" key="1">
    <source>
        <dbReference type="SAM" id="MobiDB-lite"/>
    </source>
</evidence>
<name>A0A835F1Y2_9POAL</name>
<dbReference type="InterPro" id="IPR044750">
    <property type="entry name" value="C2_SRC2/BAP"/>
</dbReference>
<organism evidence="2 3">
    <name type="scientific">Digitaria exilis</name>
    <dbReference type="NCBI Taxonomy" id="1010633"/>
    <lineage>
        <taxon>Eukaryota</taxon>
        <taxon>Viridiplantae</taxon>
        <taxon>Streptophyta</taxon>
        <taxon>Embryophyta</taxon>
        <taxon>Tracheophyta</taxon>
        <taxon>Spermatophyta</taxon>
        <taxon>Magnoliopsida</taxon>
        <taxon>Liliopsida</taxon>
        <taxon>Poales</taxon>
        <taxon>Poaceae</taxon>
        <taxon>PACMAD clade</taxon>
        <taxon>Panicoideae</taxon>
        <taxon>Panicodae</taxon>
        <taxon>Paniceae</taxon>
        <taxon>Anthephorinae</taxon>
        <taxon>Digitaria</taxon>
    </lineage>
</organism>
<dbReference type="EMBL" id="JACEFO010001653">
    <property type="protein sequence ID" value="KAF8725877.1"/>
    <property type="molecule type" value="Genomic_DNA"/>
</dbReference>
<dbReference type="OrthoDB" id="884464at2759"/>
<reference evidence="2" key="1">
    <citation type="submission" date="2020-07" db="EMBL/GenBank/DDBJ databases">
        <title>Genome sequence and genetic diversity analysis of an under-domesticated orphan crop, white fonio (Digitaria exilis).</title>
        <authorList>
            <person name="Bennetzen J.L."/>
            <person name="Chen S."/>
            <person name="Ma X."/>
            <person name="Wang X."/>
            <person name="Yssel A.E.J."/>
            <person name="Chaluvadi S.R."/>
            <person name="Johnson M."/>
            <person name="Gangashetty P."/>
            <person name="Hamidou F."/>
            <person name="Sanogo M.D."/>
            <person name="Zwaenepoel A."/>
            <person name="Wallace J."/>
            <person name="Van De Peer Y."/>
            <person name="Van Deynze A."/>
        </authorList>
    </citation>
    <scope>NUCLEOTIDE SEQUENCE</scope>
    <source>
        <tissue evidence="2">Leaves</tissue>
    </source>
</reference>
<dbReference type="GO" id="GO:0006952">
    <property type="term" value="P:defense response"/>
    <property type="evidence" value="ECO:0007669"/>
    <property type="project" value="InterPro"/>
</dbReference>
<feature type="compositionally biased region" description="Basic residues" evidence="1">
    <location>
        <begin position="232"/>
        <end position="244"/>
    </location>
</feature>
<keyword evidence="3" id="KW-1185">Reference proteome</keyword>
<dbReference type="SUPFAM" id="SSF49562">
    <property type="entry name" value="C2 domain (Calcium/lipid-binding domain, CaLB)"/>
    <property type="match status" value="1"/>
</dbReference>
<dbReference type="InterPro" id="IPR035892">
    <property type="entry name" value="C2_domain_sf"/>
</dbReference>
<proteinExistence type="predicted"/>
<accession>A0A835F1Y2</accession>
<dbReference type="Gene3D" id="2.60.40.150">
    <property type="entry name" value="C2 domain"/>
    <property type="match status" value="1"/>
</dbReference>
<evidence type="ECO:0000313" key="3">
    <source>
        <dbReference type="Proteomes" id="UP000636709"/>
    </source>
</evidence>
<dbReference type="CDD" id="cd04051">
    <property type="entry name" value="C2_SRC2_like"/>
    <property type="match status" value="1"/>
</dbReference>
<protein>
    <recommendedName>
        <fullName evidence="4">C2 domain-containing protein</fullName>
    </recommendedName>
</protein>
<gene>
    <name evidence="2" type="ORF">HU200_020443</name>
</gene>
<evidence type="ECO:0008006" key="4">
    <source>
        <dbReference type="Google" id="ProtNLM"/>
    </source>
</evidence>
<sequence length="368" mass="38639">MGQALSRSLIGGAQPIKRLRALSAAAPAGRRSRTSSTSRLAASASTVRRHQALPQLVSPTTCQSAPTHDRYIGCCELRRQIKAGNNGGDLKRVTVFTKMRVYAVASISGGDPRLPTHRTYADREGGRNPMWHAPLRFTIPPAADPRALSLHVLLRAERAFGDRDVGEVFVPIRDLASAAPEGGSAGDQRHLSYQVRRPVSGRKRGVLHISYKLSDAPPPDTTAGPYAADGHHHPHQYSMKQHHHPATSKRHQHQHKVASAITAYPVAPRSGGPYPPYGPLYGGGGAYPHHHQYGYGAYGYGGGPAQGAPYGYGGNGGAARAGGGGMGTAVLGLGLLGGAVGGLMIGEMIADAEVDGAYDGGFMDGMGF</sequence>
<dbReference type="PANTHER" id="PTHR32246:SF99">
    <property type="entry name" value="OS05G0149100 PROTEIN"/>
    <property type="match status" value="1"/>
</dbReference>
<comment type="caution">
    <text evidence="2">The sequence shown here is derived from an EMBL/GenBank/DDBJ whole genome shotgun (WGS) entry which is preliminary data.</text>
</comment>
<feature type="region of interest" description="Disordered" evidence="1">
    <location>
        <begin position="212"/>
        <end position="244"/>
    </location>
</feature>